<comment type="caution">
    <text evidence="1">The sequence shown here is derived from an EMBL/GenBank/DDBJ whole genome shotgun (WGS) entry which is preliminary data.</text>
</comment>
<evidence type="ECO:0000313" key="1">
    <source>
        <dbReference type="EMBL" id="TYK65687.1"/>
    </source>
</evidence>
<organism evidence="1 2">
    <name type="scientific">Colwellia echini</name>
    <dbReference type="NCBI Taxonomy" id="1982103"/>
    <lineage>
        <taxon>Bacteria</taxon>
        <taxon>Pseudomonadati</taxon>
        <taxon>Pseudomonadota</taxon>
        <taxon>Gammaproteobacteria</taxon>
        <taxon>Alteromonadales</taxon>
        <taxon>Colwelliaceae</taxon>
        <taxon>Colwellia</taxon>
    </lineage>
</organism>
<evidence type="ECO:0000313" key="2">
    <source>
        <dbReference type="Proteomes" id="UP000815846"/>
    </source>
</evidence>
<keyword evidence="2" id="KW-1185">Reference proteome</keyword>
<dbReference type="Proteomes" id="UP000815846">
    <property type="component" value="Unassembled WGS sequence"/>
</dbReference>
<name>A0ABY3MWT3_9GAMM</name>
<accession>A0ABY3MWT3</accession>
<dbReference type="EMBL" id="PJAI02000009">
    <property type="protein sequence ID" value="TYK65687.1"/>
    <property type="molecule type" value="Genomic_DNA"/>
</dbReference>
<sequence>MNITNTPNFAPTNNGNGTHLEAAVKAKELAEDKGEMALQLIENAAPSNNLVGNVGHNINIKA</sequence>
<protein>
    <submittedName>
        <fullName evidence="1">Cytoplasmic protein</fullName>
    </submittedName>
</protein>
<proteinExistence type="predicted"/>
<reference evidence="1 2" key="1">
    <citation type="submission" date="2019-08" db="EMBL/GenBank/DDBJ databases">
        <title>Microbe sample from Colwellia echini.</title>
        <authorList>
            <person name="Christiansen L."/>
            <person name="Pathiraja D."/>
            <person name="Schultz-Johansen M."/>
            <person name="Choi I.-G."/>
            <person name="Stougaard P."/>
        </authorList>
    </citation>
    <scope>NUCLEOTIDE SEQUENCE [LARGE SCALE GENOMIC DNA]</scope>
    <source>
        <strain evidence="1 2">A3</strain>
    </source>
</reference>
<gene>
    <name evidence="1" type="ORF">CWS31_009500</name>
</gene>